<gene>
    <name evidence="2" type="ORF">LCGC14_3060210</name>
</gene>
<dbReference type="InterPro" id="IPR014710">
    <property type="entry name" value="RmlC-like_jellyroll"/>
</dbReference>
<dbReference type="SUPFAM" id="SSF51182">
    <property type="entry name" value="RmlC-like cupins"/>
    <property type="match status" value="1"/>
</dbReference>
<evidence type="ECO:0000259" key="1">
    <source>
        <dbReference type="Pfam" id="PF05899"/>
    </source>
</evidence>
<dbReference type="PANTHER" id="PTHR33271:SF22">
    <property type="entry name" value="OS04G0445200 PROTEIN"/>
    <property type="match status" value="1"/>
</dbReference>
<protein>
    <recommendedName>
        <fullName evidence="1">(S)-ureidoglycine aminohydrolase cupin domain-containing protein</fullName>
    </recommendedName>
</protein>
<evidence type="ECO:0000313" key="2">
    <source>
        <dbReference type="EMBL" id="KKK56870.1"/>
    </source>
</evidence>
<accession>A0A0F8X7H1</accession>
<proteinExistence type="predicted"/>
<dbReference type="CDD" id="cd02227">
    <property type="entry name" value="cupin_TM1112-like"/>
    <property type="match status" value="1"/>
</dbReference>
<dbReference type="InterPro" id="IPR008579">
    <property type="entry name" value="UGlyAH_Cupin_dom"/>
</dbReference>
<dbReference type="InterPro" id="IPR011051">
    <property type="entry name" value="RmlC_Cupin_sf"/>
</dbReference>
<sequence length="90" mass="10230">MPTVKDVVVKKPSDEEVQTCKAWPIWKCQPSTFDWQYTEKETCLLLEGKVTVTDGKDSVSFGPGDFVVFPNGLECTWNITEPVKKHYNFG</sequence>
<dbReference type="EMBL" id="LAZR01064776">
    <property type="protein sequence ID" value="KKK56870.1"/>
    <property type="molecule type" value="Genomic_DNA"/>
</dbReference>
<reference evidence="2" key="1">
    <citation type="journal article" date="2015" name="Nature">
        <title>Complex archaea that bridge the gap between prokaryotes and eukaryotes.</title>
        <authorList>
            <person name="Spang A."/>
            <person name="Saw J.H."/>
            <person name="Jorgensen S.L."/>
            <person name="Zaremba-Niedzwiedzka K."/>
            <person name="Martijn J."/>
            <person name="Lind A.E."/>
            <person name="van Eijk R."/>
            <person name="Schleper C."/>
            <person name="Guy L."/>
            <person name="Ettema T.J."/>
        </authorList>
    </citation>
    <scope>NUCLEOTIDE SEQUENCE</scope>
</reference>
<dbReference type="Gene3D" id="2.60.120.10">
    <property type="entry name" value="Jelly Rolls"/>
    <property type="match status" value="1"/>
</dbReference>
<dbReference type="Pfam" id="PF05899">
    <property type="entry name" value="Cupin_3"/>
    <property type="match status" value="1"/>
</dbReference>
<organism evidence="2">
    <name type="scientific">marine sediment metagenome</name>
    <dbReference type="NCBI Taxonomy" id="412755"/>
    <lineage>
        <taxon>unclassified sequences</taxon>
        <taxon>metagenomes</taxon>
        <taxon>ecological metagenomes</taxon>
    </lineage>
</organism>
<dbReference type="AlphaFoldDB" id="A0A0F8X7H1"/>
<comment type="caution">
    <text evidence="2">The sequence shown here is derived from an EMBL/GenBank/DDBJ whole genome shotgun (WGS) entry which is preliminary data.</text>
</comment>
<dbReference type="PANTHER" id="PTHR33271">
    <property type="entry name" value="OS04G0445200 PROTEIN"/>
    <property type="match status" value="1"/>
</dbReference>
<feature type="domain" description="(S)-ureidoglycine aminohydrolase cupin" evidence="1">
    <location>
        <begin position="21"/>
        <end position="87"/>
    </location>
</feature>
<name>A0A0F8X7H1_9ZZZZ</name>